<dbReference type="SUPFAM" id="SSF52743">
    <property type="entry name" value="Subtilisin-like"/>
    <property type="match status" value="1"/>
</dbReference>
<evidence type="ECO:0000256" key="5">
    <source>
        <dbReference type="PROSITE-ProRule" id="PRU01240"/>
    </source>
</evidence>
<feature type="domain" description="SLH" evidence="7">
    <location>
        <begin position="704"/>
        <end position="762"/>
    </location>
</feature>
<keyword evidence="9" id="KW-1185">Reference proteome</keyword>
<evidence type="ECO:0000256" key="1">
    <source>
        <dbReference type="ARBA" id="ARBA00011073"/>
    </source>
</evidence>
<protein>
    <submittedName>
        <fullName evidence="8">S8 family serine peptidase</fullName>
    </submittedName>
</protein>
<dbReference type="InterPro" id="IPR015500">
    <property type="entry name" value="Peptidase_S8_subtilisin-rel"/>
</dbReference>
<reference evidence="8 9" key="1">
    <citation type="submission" date="2024-09" db="EMBL/GenBank/DDBJ databases">
        <authorList>
            <person name="Sun Q."/>
            <person name="Mori K."/>
        </authorList>
    </citation>
    <scope>NUCLEOTIDE SEQUENCE [LARGE SCALE GENOMIC DNA]</scope>
    <source>
        <strain evidence="8 9">CCM 7759</strain>
    </source>
</reference>
<feature type="active site" description="Charge relay system" evidence="5">
    <location>
        <position position="135"/>
    </location>
</feature>
<organism evidence="8 9">
    <name type="scientific">Paenibacillus chartarius</name>
    <dbReference type="NCBI Taxonomy" id="747481"/>
    <lineage>
        <taxon>Bacteria</taxon>
        <taxon>Bacillati</taxon>
        <taxon>Bacillota</taxon>
        <taxon>Bacilli</taxon>
        <taxon>Bacillales</taxon>
        <taxon>Paenibacillaceae</taxon>
        <taxon>Paenibacillus</taxon>
    </lineage>
</organism>
<keyword evidence="2 5" id="KW-0645">Protease</keyword>
<evidence type="ECO:0000256" key="2">
    <source>
        <dbReference type="ARBA" id="ARBA00022670"/>
    </source>
</evidence>
<evidence type="ECO:0000313" key="9">
    <source>
        <dbReference type="Proteomes" id="UP001589776"/>
    </source>
</evidence>
<dbReference type="PROSITE" id="PS00136">
    <property type="entry name" value="SUBTILASE_ASP"/>
    <property type="match status" value="1"/>
</dbReference>
<dbReference type="PROSITE" id="PS00137">
    <property type="entry name" value="SUBTILASE_HIS"/>
    <property type="match status" value="1"/>
</dbReference>
<dbReference type="InterPro" id="IPR022398">
    <property type="entry name" value="Peptidase_S8_His-AS"/>
</dbReference>
<dbReference type="Proteomes" id="UP001589776">
    <property type="component" value="Unassembled WGS sequence"/>
</dbReference>
<accession>A0ABV6DUS0</accession>
<name>A0ABV6DUS0_9BACL</name>
<feature type="domain" description="SLH" evidence="7">
    <location>
        <begin position="827"/>
        <end position="879"/>
    </location>
</feature>
<dbReference type="PROSITE" id="PS51272">
    <property type="entry name" value="SLH"/>
    <property type="match status" value="3"/>
</dbReference>
<keyword evidence="3 5" id="KW-0378">Hydrolase</keyword>
<dbReference type="SUPFAM" id="SSF89260">
    <property type="entry name" value="Collagen-binding domain"/>
    <property type="match status" value="2"/>
</dbReference>
<feature type="active site" description="Charge relay system" evidence="5">
    <location>
        <position position="102"/>
    </location>
</feature>
<sequence length="879" mass="95072">MKRIPIWSTSASVCRGGDDRPASRPVRTAGWRSMLRRAGMLLAGLAFSAIVAAAPASAADPAQPNDPLRSKQTYLDQIHMPEAWASGTVPAAAAPIVVALVDTGVDLTHTDLQGKLVDGFNVLNPSLPPQDDNGHGTNVAGIIAAVNNNDKGIAGIASGAVRIMPIKALEADGRGDENKLGEGIRYAVDHGARIVVLSLGLNRDNEELAKVVRYAEDRGVLLVAAVGNEGNSVNYPAAYPTVLAVGGVNPYNQAEYRSNVGPEIDLVAPYDVYTTALGGGYESKNGTSMAAPQAAAVAALAWTKYTWMQPYQLRSLLQQTAEDLEEAGWDELTGYGLLRADRALRQTYREDPFEPNDQADTAKVIPVNTAVSAELAGGQDTDWFKLVSPYSGTLQVRLDLNDPGAAIAVTTYTNSLVTKQAASVTQGETLAVPVDAGVTYIRLQAADSRFKTSVSYRLTTALRIYEDPYEPNDKQFQAFSLPAQSQVVKGTFDHANDVDWYVLQIDQSGRLAIRLSTDTARIDPVLLLEKRGEKGVTYDQAGNGAEEATALDVFPGQYYLKVSNLNGAKNAIVGEYTLSITYTPKWLDPNEPNDKPYQASAIDPGTAAIGTFETAADTDWFQLGVPGDSLAAFTLTGVPADRTVTLTLADYQLKPLGEYRTEAQGNDGVLQIEQYLTSGTYYIKLSTDYSFTNRPYRFEAGLKPLISGYTDIANHWAQATISRLSEQHIIEGYGHYSFRPDGAITRAEAAAVLTRAFRWSKEDPLHFTDVPVSYWAYPYIAKAAQAGIVDGYADASFRPDLPITRMEMASMFAKSLNLAGKRRGGPPFTDVGENYWGAGILKQLKADGWLTGFPDGTFGPERQASRAEFLTILEKILNR</sequence>
<dbReference type="PROSITE" id="PS00138">
    <property type="entry name" value="SUBTILASE_SER"/>
    <property type="match status" value="1"/>
</dbReference>
<keyword evidence="4 5" id="KW-0720">Serine protease</keyword>
<dbReference type="InterPro" id="IPR000209">
    <property type="entry name" value="Peptidase_S8/S53_dom"/>
</dbReference>
<evidence type="ECO:0000313" key="8">
    <source>
        <dbReference type="EMBL" id="MFC0216381.1"/>
    </source>
</evidence>
<evidence type="ECO:0000256" key="4">
    <source>
        <dbReference type="ARBA" id="ARBA00022825"/>
    </source>
</evidence>
<evidence type="ECO:0000256" key="3">
    <source>
        <dbReference type="ARBA" id="ARBA00022801"/>
    </source>
</evidence>
<feature type="domain" description="SLH" evidence="7">
    <location>
        <begin position="763"/>
        <end position="826"/>
    </location>
</feature>
<dbReference type="PROSITE" id="PS51892">
    <property type="entry name" value="SUBTILASE"/>
    <property type="match status" value="1"/>
</dbReference>
<dbReference type="PRINTS" id="PR00723">
    <property type="entry name" value="SUBTILISIN"/>
</dbReference>
<evidence type="ECO:0000256" key="6">
    <source>
        <dbReference type="RuleBase" id="RU003355"/>
    </source>
</evidence>
<dbReference type="InterPro" id="IPR023827">
    <property type="entry name" value="Peptidase_S8_Asp-AS"/>
</dbReference>
<dbReference type="InterPro" id="IPR023828">
    <property type="entry name" value="Peptidase_S8_Ser-AS"/>
</dbReference>
<dbReference type="InterPro" id="IPR051048">
    <property type="entry name" value="Peptidase_S8/S53_subtilisin"/>
</dbReference>
<dbReference type="Pfam" id="PF00082">
    <property type="entry name" value="Peptidase_S8"/>
    <property type="match status" value="1"/>
</dbReference>
<dbReference type="Pfam" id="PF00395">
    <property type="entry name" value="SLH"/>
    <property type="match status" value="3"/>
</dbReference>
<dbReference type="EMBL" id="JBHLWN010000120">
    <property type="protein sequence ID" value="MFC0216381.1"/>
    <property type="molecule type" value="Genomic_DNA"/>
</dbReference>
<dbReference type="Gene3D" id="2.60.120.380">
    <property type="match status" value="3"/>
</dbReference>
<dbReference type="InterPro" id="IPR036852">
    <property type="entry name" value="Peptidase_S8/S53_dom_sf"/>
</dbReference>
<feature type="active site" description="Charge relay system" evidence="5">
    <location>
        <position position="288"/>
    </location>
</feature>
<gene>
    <name evidence="8" type="ORF">ACFFK0_28700</name>
</gene>
<dbReference type="RefSeq" id="WP_377474504.1">
    <property type="nucleotide sequence ID" value="NZ_JBHLWN010000120.1"/>
</dbReference>
<dbReference type="PANTHER" id="PTHR43399:SF4">
    <property type="entry name" value="CELL WALL-ASSOCIATED PROTEASE"/>
    <property type="match status" value="1"/>
</dbReference>
<comment type="similarity">
    <text evidence="1 5 6">Belongs to the peptidase S8 family.</text>
</comment>
<comment type="caution">
    <text evidence="8">The sequence shown here is derived from an EMBL/GenBank/DDBJ whole genome shotgun (WGS) entry which is preliminary data.</text>
</comment>
<proteinExistence type="inferred from homology"/>
<dbReference type="PANTHER" id="PTHR43399">
    <property type="entry name" value="SUBTILISIN-RELATED"/>
    <property type="match status" value="1"/>
</dbReference>
<dbReference type="Gene3D" id="3.40.50.200">
    <property type="entry name" value="Peptidase S8/S53 domain"/>
    <property type="match status" value="1"/>
</dbReference>
<dbReference type="InterPro" id="IPR001119">
    <property type="entry name" value="SLH_dom"/>
</dbReference>
<evidence type="ECO:0000259" key="7">
    <source>
        <dbReference type="PROSITE" id="PS51272"/>
    </source>
</evidence>